<keyword evidence="11 12" id="KW-0472">Membrane</keyword>
<name>I3CIC9_9GAMM</name>
<dbReference type="CDD" id="cd07328">
    <property type="entry name" value="M48_Ste24p_like"/>
    <property type="match status" value="1"/>
</dbReference>
<evidence type="ECO:0000256" key="2">
    <source>
        <dbReference type="ARBA" id="ARBA00004651"/>
    </source>
</evidence>
<evidence type="ECO:0000313" key="14">
    <source>
        <dbReference type="EMBL" id="EIJ43372.1"/>
    </source>
</evidence>
<evidence type="ECO:0000256" key="4">
    <source>
        <dbReference type="ARBA" id="ARBA00022670"/>
    </source>
</evidence>
<keyword evidence="15" id="KW-1185">Reference proteome</keyword>
<evidence type="ECO:0000256" key="3">
    <source>
        <dbReference type="ARBA" id="ARBA00022475"/>
    </source>
</evidence>
<dbReference type="Pfam" id="PF01435">
    <property type="entry name" value="Peptidase_M48"/>
    <property type="match status" value="1"/>
</dbReference>
<evidence type="ECO:0000259" key="13">
    <source>
        <dbReference type="Pfam" id="PF01435"/>
    </source>
</evidence>
<proteinExistence type="predicted"/>
<dbReference type="OrthoDB" id="9789270at2"/>
<dbReference type="InterPro" id="IPR050083">
    <property type="entry name" value="HtpX_protease"/>
</dbReference>
<dbReference type="PANTHER" id="PTHR43221:SF1">
    <property type="entry name" value="PROTEASE HTPX"/>
    <property type="match status" value="1"/>
</dbReference>
<dbReference type="HOGENOM" id="CLU_240869_0_0_6"/>
<dbReference type="EMBL" id="JH600070">
    <property type="protein sequence ID" value="EIJ43372.1"/>
    <property type="molecule type" value="Genomic_DNA"/>
</dbReference>
<feature type="transmembrane region" description="Helical" evidence="12">
    <location>
        <begin position="64"/>
        <end position="88"/>
    </location>
</feature>
<keyword evidence="5 12" id="KW-0812">Transmembrane</keyword>
<dbReference type="Gene3D" id="3.30.2010.10">
    <property type="entry name" value="Metalloproteases ('zincins'), catalytic domain"/>
    <property type="match status" value="1"/>
</dbReference>
<evidence type="ECO:0000256" key="10">
    <source>
        <dbReference type="ARBA" id="ARBA00023049"/>
    </source>
</evidence>
<evidence type="ECO:0000256" key="7">
    <source>
        <dbReference type="ARBA" id="ARBA00022801"/>
    </source>
</evidence>
<evidence type="ECO:0000256" key="12">
    <source>
        <dbReference type="SAM" id="Phobius"/>
    </source>
</evidence>
<dbReference type="GO" id="GO:0004222">
    <property type="term" value="F:metalloendopeptidase activity"/>
    <property type="evidence" value="ECO:0007669"/>
    <property type="project" value="InterPro"/>
</dbReference>
<dbReference type="SUPFAM" id="SSF48452">
    <property type="entry name" value="TPR-like"/>
    <property type="match status" value="2"/>
</dbReference>
<dbReference type="GO" id="GO:0046872">
    <property type="term" value="F:metal ion binding"/>
    <property type="evidence" value="ECO:0007669"/>
    <property type="project" value="UniProtKB-KW"/>
</dbReference>
<feature type="domain" description="Peptidase M48" evidence="13">
    <location>
        <begin position="155"/>
        <end position="334"/>
    </location>
</feature>
<sequence>MEKAEFNALVERLTVFAKEYPQKYKLRVALLAGLGYAYVFLIIALLFLGLGALIYLAIVSHHAALFAKFIIGLFIVIVFVFQALWVRLPPPDGIPLKRQQVPALFDVLDDIRQQLKGPKIHQVLVDNRFNAGIMQRPRLGIFGWQKNYLLIGLPFMHALSPEQFTAVLAHEYGHLSGAHNKFGSWIYRIRQSWYRLMDVLAQNDSWGMVLFRRFFNWYIPFFSAYSFVLARANEYEADRASADVVGSRTTAEALINSSIQGQFLEEKFWKNLYKLADKKPTPPALYPLLPKALTQSYSQSALVSQWLEDELDIETGIEDTHPALKDRLAALGETAVIPKPVTETAADVLLKSHLAVLQTQFNQQWQENISEQWQARHLHLQESAQLLEILQAQEKQDPLQSRELWLLAQTTAEIEGDKQAFPLYKRLLNDAEFSTAAYYQVGRILLENQQEKGVTCIEKAVEQEPRWLIDGYGLIAQFFEKQQQKDKAVRYQQLAEERALLEQRAYAERQFVRQNEVLLAHHLTEEQIQALAEQFAQEPTIKRVYIGRKNVQYLPEHPLYVIGIKRTFGLRSASSDKQLRDKLINQLNIPSNFVLEILNSDFHLLAKRLRKIRTNLVYDKRSYAKGLSLPTQTVKTVTSSDATPTPTRAFRVHPVWLILLTLIGLFAGLVTIDNPYKNQITAYIESIVVPYLPFDAPQKTSNLPTLAVAKTPDEIIADFQLSYALPFDARFVQGGIIAVLQYSKLFLKEDLLQIRYDSKQLDEWRYLITYQVKQGNTSNIKSYQATLSTKAEEIDKNLSELTNVMVGVTRDFPAVLQLGSESYDFQLDNLFKDFDYEKIFTTMQTVEQQMLAGKASPANLLTISELWSWLAFFKSTQNNLQLSDEFATQATASYLLAQAFKASLPRDSYQRGLLLFALDYPAMALNAWQAQTVTDKREMSRMTQLQAFIRHETEILKKQPNDALNLYLLMRYYSKHGEGNVSHQYLLAFLENSEPSFLIGLEYAIAIGSVGIQRHFTPEYFRRLLEQQSALLQTFFGVPPSTLFDKMLALFKIASNEQPALSNIIEIQQQQLKKASALQKETAFFSADLLRKIIELDMQNAATKWLNLESNMLGRPDEAMRVYKVITTYYPDSPLAYSLQFSMTSEFPKINELFEKAYQAKLDRYGLYAVVATTSYLRQFWQYYPNLIAWLNKYRQQSITNARGLLSNIIFYQVFMYEPVIQRYFDNLKKIDPYNPDVWRLALVLNKKDSVIEEAHAVLGDSYAFFNLVGDYWASSEKNDTASALRFYEQALAASPSSFSAYNKVTELYIQNKTYEKAIALSKQFLTQDIEPLSRYSVINRMGKVQLLQKDYQGAYKSYLISAKDGGQAAALVGIAKASEQLKKANAETLYQQAVERYPQGFAVTELGLFYLRHQEVDKAVATFKKYLSYQEPCYFCSELIDYYQAEGKPEQAIDIAMRTKGKDKGKDSENTILSFLADYYRQKGLHQLEISLLKRLSSRMQGELKKDMPFYYAGQYIDALVKSGAPDVEERLADLIKTYKLVHFRMLELVGADLIKFGHYDLAFTVNKALHQSYNGSRAGGTSLVMLAIAWRFGSKHSEADKAFILESFKNLEDQDEWVGKKVRALLGDEPIESLTAYMTSDLRRNEIYYFLAGAAAADGQREKAIILLLLALELHATDNAEYLMAYGLLKQLIKWEEDI</sequence>
<evidence type="ECO:0000256" key="5">
    <source>
        <dbReference type="ARBA" id="ARBA00022692"/>
    </source>
</evidence>
<dbReference type="STRING" id="395493.BegalDRAFT_2529"/>
<keyword evidence="3" id="KW-1003">Cell membrane</keyword>
<dbReference type="Gene3D" id="1.25.40.10">
    <property type="entry name" value="Tetratricopeptide repeat domain"/>
    <property type="match status" value="3"/>
</dbReference>
<dbReference type="InterPro" id="IPR011990">
    <property type="entry name" value="TPR-like_helical_dom_sf"/>
</dbReference>
<keyword evidence="7" id="KW-0378">Hydrolase</keyword>
<dbReference type="Proteomes" id="UP000005744">
    <property type="component" value="Unassembled WGS sequence"/>
</dbReference>
<evidence type="ECO:0000256" key="1">
    <source>
        <dbReference type="ARBA" id="ARBA00001947"/>
    </source>
</evidence>
<dbReference type="GO" id="GO:0005886">
    <property type="term" value="C:plasma membrane"/>
    <property type="evidence" value="ECO:0007669"/>
    <property type="project" value="UniProtKB-SubCell"/>
</dbReference>
<feature type="transmembrane region" description="Helical" evidence="12">
    <location>
        <begin position="28"/>
        <end position="58"/>
    </location>
</feature>
<gene>
    <name evidence="14" type="ORF">BegalDRAFT_2529</name>
</gene>
<dbReference type="eggNOG" id="COG0501">
    <property type="taxonomic scope" value="Bacteria"/>
</dbReference>
<dbReference type="InterPro" id="IPR001915">
    <property type="entry name" value="Peptidase_M48"/>
</dbReference>
<evidence type="ECO:0000256" key="8">
    <source>
        <dbReference type="ARBA" id="ARBA00022833"/>
    </source>
</evidence>
<evidence type="ECO:0000256" key="11">
    <source>
        <dbReference type="ARBA" id="ARBA00023136"/>
    </source>
</evidence>
<dbReference type="RefSeq" id="WP_002690494.1">
    <property type="nucleotide sequence ID" value="NZ_JH600070.1"/>
</dbReference>
<accession>I3CIC9</accession>
<comment type="cofactor">
    <cofactor evidence="1">
        <name>Zn(2+)</name>
        <dbReference type="ChEBI" id="CHEBI:29105"/>
    </cofactor>
</comment>
<evidence type="ECO:0000256" key="6">
    <source>
        <dbReference type="ARBA" id="ARBA00022723"/>
    </source>
</evidence>
<keyword evidence="6" id="KW-0479">Metal-binding</keyword>
<dbReference type="GO" id="GO:0006508">
    <property type="term" value="P:proteolysis"/>
    <property type="evidence" value="ECO:0007669"/>
    <property type="project" value="UniProtKB-KW"/>
</dbReference>
<reference evidence="14 15" key="1">
    <citation type="submission" date="2011-11" db="EMBL/GenBank/DDBJ databases">
        <title>Improved High-Quality Draft sequence of Beggiatoa alba B18lD.</title>
        <authorList>
            <consortium name="US DOE Joint Genome Institute"/>
            <person name="Lucas S."/>
            <person name="Han J."/>
            <person name="Lapidus A."/>
            <person name="Cheng J.-F."/>
            <person name="Goodwin L."/>
            <person name="Pitluck S."/>
            <person name="Peters L."/>
            <person name="Mikhailova N."/>
            <person name="Held B."/>
            <person name="Detter J.C."/>
            <person name="Han C."/>
            <person name="Tapia R."/>
            <person name="Land M."/>
            <person name="Hauser L."/>
            <person name="Kyrpides N."/>
            <person name="Ivanova N."/>
            <person name="Pagani I."/>
            <person name="Samuel K."/>
            <person name="Teske A."/>
            <person name="Mueller J."/>
            <person name="Woyke T."/>
        </authorList>
    </citation>
    <scope>NUCLEOTIDE SEQUENCE [LARGE SCALE GENOMIC DNA]</scope>
    <source>
        <strain evidence="14 15">B18LD</strain>
    </source>
</reference>
<keyword evidence="8" id="KW-0862">Zinc</keyword>
<evidence type="ECO:0000256" key="9">
    <source>
        <dbReference type="ARBA" id="ARBA00022989"/>
    </source>
</evidence>
<keyword evidence="10" id="KW-0482">Metalloprotease</keyword>
<keyword evidence="4 14" id="KW-0645">Protease</keyword>
<evidence type="ECO:0000313" key="15">
    <source>
        <dbReference type="Proteomes" id="UP000005744"/>
    </source>
</evidence>
<organism evidence="14 15">
    <name type="scientific">Beggiatoa alba B18LD</name>
    <dbReference type="NCBI Taxonomy" id="395493"/>
    <lineage>
        <taxon>Bacteria</taxon>
        <taxon>Pseudomonadati</taxon>
        <taxon>Pseudomonadota</taxon>
        <taxon>Gammaproteobacteria</taxon>
        <taxon>Thiotrichales</taxon>
        <taxon>Thiotrichaceae</taxon>
        <taxon>Beggiatoa</taxon>
    </lineage>
</organism>
<comment type="subcellular location">
    <subcellularLocation>
        <location evidence="2">Cell membrane</location>
        <topology evidence="2">Multi-pass membrane protein</topology>
    </subcellularLocation>
</comment>
<keyword evidence="9 12" id="KW-1133">Transmembrane helix</keyword>
<dbReference type="PANTHER" id="PTHR43221">
    <property type="entry name" value="PROTEASE HTPX"/>
    <property type="match status" value="1"/>
</dbReference>
<protein>
    <submittedName>
        <fullName evidence="14">Zn-dependent protease with chaperone function</fullName>
    </submittedName>
</protein>